<name>A0A2U1MJK1_ARTAN</name>
<evidence type="ECO:0000256" key="2">
    <source>
        <dbReference type="ARBA" id="ARBA00022741"/>
    </source>
</evidence>
<gene>
    <name evidence="8" type="ORF">CTI12_AA373300</name>
</gene>
<dbReference type="PANTHER" id="PTHR27003">
    <property type="entry name" value="OS07G0166700 PROTEIN"/>
    <property type="match status" value="1"/>
</dbReference>
<dbReference type="STRING" id="35608.A0A2U1MJK1"/>
<sequence>MSVMKESEHLRLSLTEIELATKNFNEPIGKGGYGMVYKGELCISGRPTIVAVKTLGEKSLQGLKQFLTEIQLLTGQNHKNLISLLGFCEEGKHKSLVYEYAANGSLDTYLGGGTKINLPWQKRLEICLDAARGLNHLHSNSRNKQTIIHRDIKSANILLDDNWVAKIADLGLSKLNLEGSNIVSDPCGTPGYCDPGYYDGILKKEYDVYSFGILLFEVLCGKLCSPYPNKDGSFMLSGPSVQKYYNENRMDEILDPYLKDQMSSYSINKFSEVAYKCLLKDERQRPSMDRIVKELEELLLIQAIEVQSLKSNSCSSDPISKLSLFGESTNGEIGLTCDGMLRFYDYGSDDLHDHFEFLRLDYKPFDDDEDSFQTMERVEKVRIMFERFDLNGDGGLDKWELGILLLKRSPHNEAPEEVQSYVDKMFRWYAKYIDGDKGLTCDGLLRTYDHGIDSLDVDFETLGLELRASTETEDASRKRDRSEKVRKILKRFDFNEDGGLDRKEMASYLAAVHPEDQLSEERMTFTVNYMFQILGEFVDGVTGLSCDGLIKNYDLGEDNLDAHFKILKLR</sequence>
<dbReference type="PANTHER" id="PTHR27003:SF361">
    <property type="entry name" value="PROTEIN KINASE DOMAIN-CONTAINING PROTEIN"/>
    <property type="match status" value="1"/>
</dbReference>
<dbReference type="GO" id="GO:0005524">
    <property type="term" value="F:ATP binding"/>
    <property type="evidence" value="ECO:0007669"/>
    <property type="project" value="UniProtKB-UniRule"/>
</dbReference>
<reference evidence="8 9" key="1">
    <citation type="journal article" date="2018" name="Mol. Plant">
        <title>The genome of Artemisia annua provides insight into the evolution of Asteraceae family and artemisinin biosynthesis.</title>
        <authorList>
            <person name="Shen Q."/>
            <person name="Zhang L."/>
            <person name="Liao Z."/>
            <person name="Wang S."/>
            <person name="Yan T."/>
            <person name="Shi P."/>
            <person name="Liu M."/>
            <person name="Fu X."/>
            <person name="Pan Q."/>
            <person name="Wang Y."/>
            <person name="Lv Z."/>
            <person name="Lu X."/>
            <person name="Zhang F."/>
            <person name="Jiang W."/>
            <person name="Ma Y."/>
            <person name="Chen M."/>
            <person name="Hao X."/>
            <person name="Li L."/>
            <person name="Tang Y."/>
            <person name="Lv G."/>
            <person name="Zhou Y."/>
            <person name="Sun X."/>
            <person name="Brodelius P.E."/>
            <person name="Rose J.K.C."/>
            <person name="Tang K."/>
        </authorList>
    </citation>
    <scope>NUCLEOTIDE SEQUENCE [LARGE SCALE GENOMIC DNA]</scope>
    <source>
        <strain evidence="9">cv. Huhao1</strain>
        <tissue evidence="8">Leaf</tissue>
    </source>
</reference>
<accession>A0A2U1MJK1</accession>
<dbReference type="PROSITE" id="PS50222">
    <property type="entry name" value="EF_HAND_2"/>
    <property type="match status" value="2"/>
</dbReference>
<dbReference type="InterPro" id="IPR008271">
    <property type="entry name" value="Ser/Thr_kinase_AS"/>
</dbReference>
<keyword evidence="9" id="KW-1185">Reference proteome</keyword>
<feature type="binding site" evidence="5">
    <location>
        <position position="53"/>
    </location>
    <ligand>
        <name>ATP</name>
        <dbReference type="ChEBI" id="CHEBI:30616"/>
    </ligand>
</feature>
<dbReference type="SUPFAM" id="SSF47473">
    <property type="entry name" value="EF-hand"/>
    <property type="match status" value="1"/>
</dbReference>
<dbReference type="SUPFAM" id="SSF56112">
    <property type="entry name" value="Protein kinase-like (PK-like)"/>
    <property type="match status" value="1"/>
</dbReference>
<evidence type="ECO:0000256" key="1">
    <source>
        <dbReference type="ARBA" id="ARBA00022679"/>
    </source>
</evidence>
<feature type="domain" description="EF-hand" evidence="7">
    <location>
        <begin position="376"/>
        <end position="411"/>
    </location>
</feature>
<dbReference type="GO" id="GO:0005886">
    <property type="term" value="C:plasma membrane"/>
    <property type="evidence" value="ECO:0007669"/>
    <property type="project" value="TreeGrafter"/>
</dbReference>
<dbReference type="InterPro" id="IPR011009">
    <property type="entry name" value="Kinase-like_dom_sf"/>
</dbReference>
<dbReference type="GO" id="GO:0004714">
    <property type="term" value="F:transmembrane receptor protein tyrosine kinase activity"/>
    <property type="evidence" value="ECO:0007669"/>
    <property type="project" value="InterPro"/>
</dbReference>
<dbReference type="EMBL" id="PKPP01005110">
    <property type="protein sequence ID" value="PWA61404.1"/>
    <property type="molecule type" value="Genomic_DNA"/>
</dbReference>
<dbReference type="Pfam" id="PF00069">
    <property type="entry name" value="Pkinase"/>
    <property type="match status" value="1"/>
</dbReference>
<feature type="domain" description="EF-hand" evidence="7">
    <location>
        <begin position="480"/>
        <end position="515"/>
    </location>
</feature>
<keyword evidence="4 5" id="KW-0067">ATP-binding</keyword>
<evidence type="ECO:0000256" key="4">
    <source>
        <dbReference type="ARBA" id="ARBA00022840"/>
    </source>
</evidence>
<keyword evidence="1" id="KW-0808">Transferase</keyword>
<dbReference type="GO" id="GO:0005509">
    <property type="term" value="F:calcium ion binding"/>
    <property type="evidence" value="ECO:0007669"/>
    <property type="project" value="InterPro"/>
</dbReference>
<dbReference type="InterPro" id="IPR011992">
    <property type="entry name" value="EF-hand-dom_pair"/>
</dbReference>
<evidence type="ECO:0000256" key="5">
    <source>
        <dbReference type="PROSITE-ProRule" id="PRU10141"/>
    </source>
</evidence>
<protein>
    <submittedName>
        <fullName evidence="8">Serine-threonine/tyrosine-protein kinase catalytic domain-containing protein</fullName>
    </submittedName>
</protein>
<keyword evidence="2 5" id="KW-0547">Nucleotide-binding</keyword>
<dbReference type="InterPro" id="IPR045272">
    <property type="entry name" value="ANXUR1/2-like"/>
</dbReference>
<dbReference type="AlphaFoldDB" id="A0A2U1MJK1"/>
<keyword evidence="3 8" id="KW-0418">Kinase</keyword>
<evidence type="ECO:0000259" key="6">
    <source>
        <dbReference type="PROSITE" id="PS50011"/>
    </source>
</evidence>
<proteinExistence type="predicted"/>
<dbReference type="PROSITE" id="PS50011">
    <property type="entry name" value="PROTEIN_KINASE_DOM"/>
    <property type="match status" value="1"/>
</dbReference>
<evidence type="ECO:0000259" key="7">
    <source>
        <dbReference type="PROSITE" id="PS50222"/>
    </source>
</evidence>
<dbReference type="InterPro" id="IPR002048">
    <property type="entry name" value="EF_hand_dom"/>
</dbReference>
<dbReference type="SMART" id="SM00220">
    <property type="entry name" value="S_TKc"/>
    <property type="match status" value="1"/>
</dbReference>
<organism evidence="8 9">
    <name type="scientific">Artemisia annua</name>
    <name type="common">Sweet wormwood</name>
    <dbReference type="NCBI Taxonomy" id="35608"/>
    <lineage>
        <taxon>Eukaryota</taxon>
        <taxon>Viridiplantae</taxon>
        <taxon>Streptophyta</taxon>
        <taxon>Embryophyta</taxon>
        <taxon>Tracheophyta</taxon>
        <taxon>Spermatophyta</taxon>
        <taxon>Magnoliopsida</taxon>
        <taxon>eudicotyledons</taxon>
        <taxon>Gunneridae</taxon>
        <taxon>Pentapetalae</taxon>
        <taxon>asterids</taxon>
        <taxon>campanulids</taxon>
        <taxon>Asterales</taxon>
        <taxon>Asteraceae</taxon>
        <taxon>Asteroideae</taxon>
        <taxon>Anthemideae</taxon>
        <taxon>Artemisiinae</taxon>
        <taxon>Artemisia</taxon>
    </lineage>
</organism>
<dbReference type="OrthoDB" id="4062651at2759"/>
<dbReference type="PROSITE" id="PS00107">
    <property type="entry name" value="PROTEIN_KINASE_ATP"/>
    <property type="match status" value="1"/>
</dbReference>
<dbReference type="InterPro" id="IPR017441">
    <property type="entry name" value="Protein_kinase_ATP_BS"/>
</dbReference>
<evidence type="ECO:0000313" key="9">
    <source>
        <dbReference type="Proteomes" id="UP000245207"/>
    </source>
</evidence>
<evidence type="ECO:0000256" key="3">
    <source>
        <dbReference type="ARBA" id="ARBA00022777"/>
    </source>
</evidence>
<evidence type="ECO:0000313" key="8">
    <source>
        <dbReference type="EMBL" id="PWA61404.1"/>
    </source>
</evidence>
<dbReference type="Gene3D" id="1.10.510.10">
    <property type="entry name" value="Transferase(Phosphotransferase) domain 1"/>
    <property type="match status" value="1"/>
</dbReference>
<dbReference type="Gene3D" id="1.10.238.10">
    <property type="entry name" value="EF-hand"/>
    <property type="match status" value="2"/>
</dbReference>
<dbReference type="Gene3D" id="3.30.200.20">
    <property type="entry name" value="Phosphorylase Kinase, domain 1"/>
    <property type="match status" value="1"/>
</dbReference>
<dbReference type="GO" id="GO:0009506">
    <property type="term" value="C:plasmodesma"/>
    <property type="evidence" value="ECO:0007669"/>
    <property type="project" value="TreeGrafter"/>
</dbReference>
<comment type="caution">
    <text evidence="8">The sequence shown here is derived from an EMBL/GenBank/DDBJ whole genome shotgun (WGS) entry which is preliminary data.</text>
</comment>
<dbReference type="Proteomes" id="UP000245207">
    <property type="component" value="Unassembled WGS sequence"/>
</dbReference>
<dbReference type="PROSITE" id="PS00108">
    <property type="entry name" value="PROTEIN_KINASE_ST"/>
    <property type="match status" value="1"/>
</dbReference>
<dbReference type="InterPro" id="IPR000719">
    <property type="entry name" value="Prot_kinase_dom"/>
</dbReference>
<feature type="domain" description="Protein kinase" evidence="6">
    <location>
        <begin position="22"/>
        <end position="299"/>
    </location>
</feature>